<comment type="similarity">
    <text evidence="1">Belongs to the BTG family.</text>
</comment>
<gene>
    <name evidence="4" type="ORF">BCV70DRAFT_62607</name>
</gene>
<feature type="compositionally biased region" description="Basic residues" evidence="2">
    <location>
        <begin position="581"/>
        <end position="598"/>
    </location>
</feature>
<name>A0A317XVL8_9BASI</name>
<dbReference type="Gene3D" id="3.90.640.90">
    <property type="entry name" value="Anti-proliferative protein, N-terminal domain"/>
    <property type="match status" value="1"/>
</dbReference>
<feature type="compositionally biased region" description="Polar residues" evidence="2">
    <location>
        <begin position="358"/>
        <end position="386"/>
    </location>
</feature>
<dbReference type="GO" id="GO:0005737">
    <property type="term" value="C:cytoplasm"/>
    <property type="evidence" value="ECO:0007669"/>
    <property type="project" value="TreeGrafter"/>
</dbReference>
<dbReference type="SUPFAM" id="SSF160696">
    <property type="entry name" value="BTG domain-like"/>
    <property type="match status" value="1"/>
</dbReference>
<proteinExistence type="inferred from homology"/>
<dbReference type="AlphaFoldDB" id="A0A317XVL8"/>
<dbReference type="Pfam" id="PF07742">
    <property type="entry name" value="BTG"/>
    <property type="match status" value="1"/>
</dbReference>
<dbReference type="InParanoid" id="A0A317XVL8"/>
<feature type="region of interest" description="Disordered" evidence="2">
    <location>
        <begin position="204"/>
        <end position="298"/>
    </location>
</feature>
<dbReference type="OrthoDB" id="19928at2759"/>
<dbReference type="PANTHER" id="PTHR22978">
    <property type="entry name" value="B-CELL TRANSLOCATION GENE"/>
    <property type="match status" value="1"/>
</dbReference>
<feature type="domain" description="Anti-proliferative protein" evidence="3">
    <location>
        <begin position="1"/>
        <end position="129"/>
    </location>
</feature>
<reference evidence="4 5" key="1">
    <citation type="journal article" date="2018" name="Mol. Biol. Evol.">
        <title>Broad Genomic Sampling Reveals a Smut Pathogenic Ancestry of the Fungal Clade Ustilaginomycotina.</title>
        <authorList>
            <person name="Kijpornyongpan T."/>
            <person name="Mondo S.J."/>
            <person name="Barry K."/>
            <person name="Sandor L."/>
            <person name="Lee J."/>
            <person name="Lipzen A."/>
            <person name="Pangilinan J."/>
            <person name="LaButti K."/>
            <person name="Hainaut M."/>
            <person name="Henrissat B."/>
            <person name="Grigoriev I.V."/>
            <person name="Spatafora J.W."/>
            <person name="Aime M.C."/>
        </authorList>
    </citation>
    <scope>NUCLEOTIDE SEQUENCE [LARGE SCALE GENOMIC DNA]</scope>
    <source>
        <strain evidence="4 5">MCA 3645</strain>
    </source>
</reference>
<dbReference type="Proteomes" id="UP000246740">
    <property type="component" value="Unassembled WGS sequence"/>
</dbReference>
<dbReference type="PANTHER" id="PTHR22978:SF22">
    <property type="entry name" value="BTG FAMILY PROTEIN"/>
    <property type="match status" value="1"/>
</dbReference>
<evidence type="ECO:0000313" key="5">
    <source>
        <dbReference type="Proteomes" id="UP000246740"/>
    </source>
</evidence>
<dbReference type="GO" id="GO:0005634">
    <property type="term" value="C:nucleus"/>
    <property type="evidence" value="ECO:0007669"/>
    <property type="project" value="TreeGrafter"/>
</dbReference>
<evidence type="ECO:0000259" key="3">
    <source>
        <dbReference type="Pfam" id="PF07742"/>
    </source>
</evidence>
<organism evidence="4 5">
    <name type="scientific">Testicularia cyperi</name>
    <dbReference type="NCBI Taxonomy" id="1882483"/>
    <lineage>
        <taxon>Eukaryota</taxon>
        <taxon>Fungi</taxon>
        <taxon>Dikarya</taxon>
        <taxon>Basidiomycota</taxon>
        <taxon>Ustilaginomycotina</taxon>
        <taxon>Ustilaginomycetes</taxon>
        <taxon>Ustilaginales</taxon>
        <taxon>Anthracoideaceae</taxon>
        <taxon>Testicularia</taxon>
    </lineage>
</organism>
<dbReference type="STRING" id="1882483.A0A317XVL8"/>
<dbReference type="InterPro" id="IPR036054">
    <property type="entry name" value="BTG-like_sf"/>
</dbReference>
<accession>A0A317XVL8</accession>
<feature type="compositionally biased region" description="Low complexity" evidence="2">
    <location>
        <begin position="269"/>
        <end position="283"/>
    </location>
</feature>
<keyword evidence="5" id="KW-1185">Reference proteome</keyword>
<dbReference type="EMBL" id="KZ819189">
    <property type="protein sequence ID" value="PWZ02334.1"/>
    <property type="molecule type" value="Genomic_DNA"/>
</dbReference>
<sequence length="703" mass="74480">MIYEVAAAVEYIAALVQGVERDRPIAPEAIAGFSSTLKDELETRCQSCWMTSDPEHGSALRAVAWQLYPGGEGADAAILRAIASVLQAQTEEGEVVQPSSNQTVALALRWLPNPFTLWIDPGCVAVRNGGGPGSVRSFFDDGLDRSAASSGSINVIWGQMIAQPAAEKGIPQLTISGTSALRPIPIMRPQSTTNYQHNHPQHLRYPVQSMGNGRPSAHRRNISNASSSAASFSEGLTRSVSLSSTQTTSTHATSEYSHGMAGADEDSDACPSLVSPSSSCTSSRCTAENESDGDLSHDVTARFIGARLFDDEDDEEADAADETAGDITIHADQVLGLQRGAVISGDASSTPKRAKNAPQPNDSKNSAPAAKTSVSAPVKSNYTTHDNGNVGVLGGGVRLGGAVSKPQGQTGQRVRQHSNSKSIGHLQGLHGQIYPQHQLRRPDMHQQPFYGMNPGNYSAPMRNVPLPSVAGPAPMPAHAQVYGMTAMPGVASQQQRGGAPHYMMPNKQQFLPQPLSFQMHHQQQQHHALQQPALGLMRNGPAPTVSFQLPPPSSLANVAMAGSVVGEDDGACSDRMQDGRRRVRSRGRRSRGRGAGRAARRAAAALRALESGDLDLDLIDEDLDATETNSSISRCSTPATASEYTSSYASSCFSSTQSTPAKDAGKKLIQALGRGEDDSFDLDFALELRNGLAVHQNSLLMAA</sequence>
<protein>
    <recommendedName>
        <fullName evidence="3">Anti-proliferative protein domain-containing protein</fullName>
    </recommendedName>
</protein>
<evidence type="ECO:0000256" key="1">
    <source>
        <dbReference type="ARBA" id="ARBA00007989"/>
    </source>
</evidence>
<dbReference type="InterPro" id="IPR002087">
    <property type="entry name" value="Anti_prolifrtn"/>
</dbReference>
<evidence type="ECO:0000313" key="4">
    <source>
        <dbReference type="EMBL" id="PWZ02334.1"/>
    </source>
</evidence>
<evidence type="ECO:0000256" key="2">
    <source>
        <dbReference type="SAM" id="MobiDB-lite"/>
    </source>
</evidence>
<dbReference type="InterPro" id="IPR033332">
    <property type="entry name" value="BTG"/>
</dbReference>
<feature type="region of interest" description="Disordered" evidence="2">
    <location>
        <begin position="569"/>
        <end position="598"/>
    </location>
</feature>
<feature type="compositionally biased region" description="Polar residues" evidence="2">
    <location>
        <begin position="406"/>
        <end position="420"/>
    </location>
</feature>
<feature type="compositionally biased region" description="Low complexity" evidence="2">
    <location>
        <begin position="222"/>
        <end position="254"/>
    </location>
</feature>
<feature type="region of interest" description="Disordered" evidence="2">
    <location>
        <begin position="344"/>
        <end position="420"/>
    </location>
</feature>